<dbReference type="GO" id="GO:0055085">
    <property type="term" value="P:transmembrane transport"/>
    <property type="evidence" value="ECO:0007669"/>
    <property type="project" value="InterPro"/>
</dbReference>
<evidence type="ECO:0008006" key="10">
    <source>
        <dbReference type="Google" id="ProtNLM"/>
    </source>
</evidence>
<feature type="transmembrane region" description="Helical" evidence="8">
    <location>
        <begin position="126"/>
        <end position="147"/>
    </location>
</feature>
<evidence type="ECO:0000256" key="5">
    <source>
        <dbReference type="ARBA" id="ARBA00022692"/>
    </source>
</evidence>
<protein>
    <recommendedName>
        <fullName evidence="10">AEC family transporter</fullName>
    </recommendedName>
</protein>
<evidence type="ECO:0000256" key="2">
    <source>
        <dbReference type="ARBA" id="ARBA00010145"/>
    </source>
</evidence>
<dbReference type="Pfam" id="PF03547">
    <property type="entry name" value="Mem_trans"/>
    <property type="match status" value="2"/>
</dbReference>
<keyword evidence="3" id="KW-0813">Transport</keyword>
<reference evidence="9" key="1">
    <citation type="submission" date="2019-08" db="EMBL/GenBank/DDBJ databases">
        <authorList>
            <person name="Kucharzyk K."/>
            <person name="Murdoch R.W."/>
            <person name="Higgins S."/>
            <person name="Loffler F."/>
        </authorList>
    </citation>
    <scope>NUCLEOTIDE SEQUENCE</scope>
</reference>
<evidence type="ECO:0000256" key="6">
    <source>
        <dbReference type="ARBA" id="ARBA00022989"/>
    </source>
</evidence>
<gene>
    <name evidence="9" type="ORF">SDC9_04495</name>
</gene>
<comment type="similarity">
    <text evidence="2">Belongs to the auxin efflux carrier (TC 2.A.69) family.</text>
</comment>
<keyword evidence="5 8" id="KW-0812">Transmembrane</keyword>
<dbReference type="InterPro" id="IPR038770">
    <property type="entry name" value="Na+/solute_symporter_sf"/>
</dbReference>
<feature type="transmembrane region" description="Helical" evidence="8">
    <location>
        <begin position="98"/>
        <end position="120"/>
    </location>
</feature>
<keyword evidence="7 8" id="KW-0472">Membrane</keyword>
<feature type="transmembrane region" description="Helical" evidence="8">
    <location>
        <begin position="159"/>
        <end position="177"/>
    </location>
</feature>
<keyword evidence="4" id="KW-1003">Cell membrane</keyword>
<sequence length="303" mass="32361">MSSLPLVSRVMAIFLLIVIGYIARKTKVLNKDLVRGLSGFILNVAIPFTIIAGFDRSIPKTALPDLLSTGLWAILLHGMAIILSTVAYGKLPDAERKVVSYGTVFSNCGFMGFPVVASIYGKIGVMYASIFVVVFQTFIWTYGVALFSGGRAWGKLAKALINPGIISVIIGAILWFLPFDLPVFMSDAVGFMSDLTTPLSMVVVGASLAEVPLKGLAKGWELWLGTAARIVLMPLVSLGMMRMLGVSGLPAKVAVFLTAMPVAAQSVMFAERYNADVGLASRLVFVTTVLSAFTIPLFALILG</sequence>
<organism evidence="9">
    <name type="scientific">bioreactor metagenome</name>
    <dbReference type="NCBI Taxonomy" id="1076179"/>
    <lineage>
        <taxon>unclassified sequences</taxon>
        <taxon>metagenomes</taxon>
        <taxon>ecological metagenomes</taxon>
    </lineage>
</organism>
<proteinExistence type="inferred from homology"/>
<comment type="subcellular location">
    <subcellularLocation>
        <location evidence="1">Cell membrane</location>
        <topology evidence="1">Multi-pass membrane protein</topology>
    </subcellularLocation>
</comment>
<keyword evidence="6 8" id="KW-1133">Transmembrane helix</keyword>
<dbReference type="EMBL" id="VSSQ01000008">
    <property type="protein sequence ID" value="MPL58949.1"/>
    <property type="molecule type" value="Genomic_DNA"/>
</dbReference>
<dbReference type="Gene3D" id="1.20.1530.20">
    <property type="match status" value="1"/>
</dbReference>
<dbReference type="PANTHER" id="PTHR36838">
    <property type="entry name" value="AUXIN EFFLUX CARRIER FAMILY PROTEIN"/>
    <property type="match status" value="1"/>
</dbReference>
<accession>A0A644SW53</accession>
<evidence type="ECO:0000313" key="9">
    <source>
        <dbReference type="EMBL" id="MPL58949.1"/>
    </source>
</evidence>
<evidence type="ECO:0000256" key="1">
    <source>
        <dbReference type="ARBA" id="ARBA00004651"/>
    </source>
</evidence>
<evidence type="ECO:0000256" key="8">
    <source>
        <dbReference type="SAM" id="Phobius"/>
    </source>
</evidence>
<feature type="transmembrane region" description="Helical" evidence="8">
    <location>
        <begin position="66"/>
        <end position="86"/>
    </location>
</feature>
<evidence type="ECO:0000256" key="4">
    <source>
        <dbReference type="ARBA" id="ARBA00022475"/>
    </source>
</evidence>
<feature type="transmembrane region" description="Helical" evidence="8">
    <location>
        <begin position="253"/>
        <end position="270"/>
    </location>
</feature>
<evidence type="ECO:0000256" key="3">
    <source>
        <dbReference type="ARBA" id="ARBA00022448"/>
    </source>
</evidence>
<feature type="transmembrane region" description="Helical" evidence="8">
    <location>
        <begin position="222"/>
        <end position="241"/>
    </location>
</feature>
<dbReference type="AlphaFoldDB" id="A0A644SW53"/>
<comment type="caution">
    <text evidence="9">The sequence shown here is derived from an EMBL/GenBank/DDBJ whole genome shotgun (WGS) entry which is preliminary data.</text>
</comment>
<feature type="transmembrane region" description="Helical" evidence="8">
    <location>
        <begin position="36"/>
        <end position="54"/>
    </location>
</feature>
<feature type="transmembrane region" description="Helical" evidence="8">
    <location>
        <begin position="6"/>
        <end position="24"/>
    </location>
</feature>
<feature type="transmembrane region" description="Helical" evidence="8">
    <location>
        <begin position="282"/>
        <end position="302"/>
    </location>
</feature>
<name>A0A644SW53_9ZZZZ</name>
<dbReference type="PANTHER" id="PTHR36838:SF1">
    <property type="entry name" value="SLR1864 PROTEIN"/>
    <property type="match status" value="1"/>
</dbReference>
<dbReference type="InterPro" id="IPR004776">
    <property type="entry name" value="Mem_transp_PIN-like"/>
</dbReference>
<evidence type="ECO:0000256" key="7">
    <source>
        <dbReference type="ARBA" id="ARBA00023136"/>
    </source>
</evidence>
<dbReference type="GO" id="GO:0005886">
    <property type="term" value="C:plasma membrane"/>
    <property type="evidence" value="ECO:0007669"/>
    <property type="project" value="UniProtKB-SubCell"/>
</dbReference>